<accession>A0A7W9ECQ5</accession>
<dbReference type="GO" id="GO:0016788">
    <property type="term" value="F:hydrolase activity, acting on ester bonds"/>
    <property type="evidence" value="ECO:0007669"/>
    <property type="project" value="UniProtKB-ARBA"/>
</dbReference>
<dbReference type="SUPFAM" id="SSF52266">
    <property type="entry name" value="SGNH hydrolase"/>
    <property type="match status" value="1"/>
</dbReference>
<keyword evidence="3" id="KW-1185">Reference proteome</keyword>
<dbReference type="InterPro" id="IPR036514">
    <property type="entry name" value="SGNH_hydro_sf"/>
</dbReference>
<dbReference type="Proteomes" id="UP000549617">
    <property type="component" value="Unassembled WGS sequence"/>
</dbReference>
<evidence type="ECO:0000313" key="2">
    <source>
        <dbReference type="EMBL" id="MBB5684302.1"/>
    </source>
</evidence>
<reference evidence="2 3" key="1">
    <citation type="submission" date="2020-08" db="EMBL/GenBank/DDBJ databases">
        <title>Genomic Encyclopedia of Type Strains, Phase IV (KMG-IV): sequencing the most valuable type-strain genomes for metagenomic binning, comparative biology and taxonomic classification.</title>
        <authorList>
            <person name="Goeker M."/>
        </authorList>
    </citation>
    <scope>NUCLEOTIDE SEQUENCE [LARGE SCALE GENOMIC DNA]</scope>
    <source>
        <strain evidence="2 3">DSM 25079</strain>
    </source>
</reference>
<dbReference type="InterPro" id="IPR013830">
    <property type="entry name" value="SGNH_hydro"/>
</dbReference>
<organism evidence="2 3">
    <name type="scientific">Sphingobium boeckii</name>
    <dbReference type="NCBI Taxonomy" id="1082345"/>
    <lineage>
        <taxon>Bacteria</taxon>
        <taxon>Pseudomonadati</taxon>
        <taxon>Pseudomonadota</taxon>
        <taxon>Alphaproteobacteria</taxon>
        <taxon>Sphingomonadales</taxon>
        <taxon>Sphingomonadaceae</taxon>
        <taxon>Sphingobium</taxon>
    </lineage>
</organism>
<dbReference type="CDD" id="cd00229">
    <property type="entry name" value="SGNH_hydrolase"/>
    <property type="match status" value="1"/>
</dbReference>
<protein>
    <submittedName>
        <fullName evidence="2">Lysophospholipase L1-like esterase</fullName>
    </submittedName>
</protein>
<name>A0A7W9ECQ5_9SPHN</name>
<dbReference type="Pfam" id="PF13472">
    <property type="entry name" value="Lipase_GDSL_2"/>
    <property type="match status" value="1"/>
</dbReference>
<evidence type="ECO:0000313" key="3">
    <source>
        <dbReference type="Proteomes" id="UP000549617"/>
    </source>
</evidence>
<dbReference type="Gene3D" id="3.40.50.1110">
    <property type="entry name" value="SGNH hydrolase"/>
    <property type="match status" value="1"/>
</dbReference>
<proteinExistence type="predicted"/>
<gene>
    <name evidence="2" type="ORF">FHS49_000293</name>
</gene>
<dbReference type="RefSeq" id="WP_184014540.1">
    <property type="nucleotide sequence ID" value="NZ_JACIJC010000001.1"/>
</dbReference>
<feature type="domain" description="SGNH hydrolase-type esterase" evidence="1">
    <location>
        <begin position="26"/>
        <end position="223"/>
    </location>
</feature>
<evidence type="ECO:0000259" key="1">
    <source>
        <dbReference type="Pfam" id="PF13472"/>
    </source>
</evidence>
<comment type="caution">
    <text evidence="2">The sequence shown here is derived from an EMBL/GenBank/DDBJ whole genome shotgun (WGS) entry which is preliminary data.</text>
</comment>
<sequence>MGGPVTQPVSAAASASSFGRPPKIVVVGDSIAAAIAGNGLSSPWFWAQVRKPRLYAWNNKGWDGSNDSYNLARSGSWSGATTGHAATTTFGTNTPDMNTALVRNAVNAISPDICVIEIGTNDRGSTAYNETFANVKSFVGQTNAKKYIVVSILPRASSAGNYMHTNALYRYWQTVDSRIHYMDLYPEFLDDTSATNGLIGGAGGGATAVTFDGLHPSTFGARAARDKWDVMMDILGVPVVDYIAVGQIGNYNASDQPYGNLVGDRGAFIGTSGGKGTGVTGNVATGWDMGGDGSGEITCVAAKDTIVVDGVTHVAQKLTFTATTTLTQGRSVSLGMGGGGFASPGAGILCYASALVQIENLIGCNGFMLQLNGATLGGYDNNTGAVTPAANLVPTVTEILKMRYPGTMALPSGAAGMPFLVSFNKGVTAGALGSIKIAQAGVWPLPATLP</sequence>
<dbReference type="AlphaFoldDB" id="A0A7W9ECQ5"/>
<dbReference type="EMBL" id="JACIJC010000001">
    <property type="protein sequence ID" value="MBB5684302.1"/>
    <property type="molecule type" value="Genomic_DNA"/>
</dbReference>